<comment type="caution">
    <text evidence="2">The sequence shown here is derived from an EMBL/GenBank/DDBJ whole genome shotgun (WGS) entry which is preliminary data.</text>
</comment>
<feature type="compositionally biased region" description="Polar residues" evidence="1">
    <location>
        <begin position="1053"/>
        <end position="1091"/>
    </location>
</feature>
<feature type="compositionally biased region" description="Acidic residues" evidence="1">
    <location>
        <begin position="72"/>
        <end position="88"/>
    </location>
</feature>
<feature type="compositionally biased region" description="Polar residues" evidence="1">
    <location>
        <begin position="1121"/>
        <end position="1135"/>
    </location>
</feature>
<feature type="region of interest" description="Disordered" evidence="1">
    <location>
        <begin position="979"/>
        <end position="1148"/>
    </location>
</feature>
<feature type="compositionally biased region" description="Low complexity" evidence="1">
    <location>
        <begin position="61"/>
        <end position="70"/>
    </location>
</feature>
<feature type="compositionally biased region" description="Basic and acidic residues" evidence="1">
    <location>
        <begin position="979"/>
        <end position="999"/>
    </location>
</feature>
<feature type="compositionally biased region" description="Polar residues" evidence="1">
    <location>
        <begin position="1003"/>
        <end position="1039"/>
    </location>
</feature>
<dbReference type="STRING" id="4846.A0A367KRI7"/>
<feature type="region of interest" description="Disordered" evidence="1">
    <location>
        <begin position="1"/>
        <end position="88"/>
    </location>
</feature>
<feature type="compositionally biased region" description="Basic and acidic residues" evidence="1">
    <location>
        <begin position="1"/>
        <end position="12"/>
    </location>
</feature>
<dbReference type="EMBL" id="PJQM01000585">
    <property type="protein sequence ID" value="RCI04757.1"/>
    <property type="molecule type" value="Genomic_DNA"/>
</dbReference>
<feature type="region of interest" description="Disordered" evidence="1">
    <location>
        <begin position="109"/>
        <end position="129"/>
    </location>
</feature>
<reference evidence="2 3" key="1">
    <citation type="journal article" date="2018" name="G3 (Bethesda)">
        <title>Phylogenetic and Phylogenomic Definition of Rhizopus Species.</title>
        <authorList>
            <person name="Gryganskyi A.P."/>
            <person name="Golan J."/>
            <person name="Dolatabadi S."/>
            <person name="Mondo S."/>
            <person name="Robb S."/>
            <person name="Idnurm A."/>
            <person name="Muszewska A."/>
            <person name="Steczkiewicz K."/>
            <person name="Masonjones S."/>
            <person name="Liao H.L."/>
            <person name="Gajdeczka M.T."/>
            <person name="Anike F."/>
            <person name="Vuek A."/>
            <person name="Anishchenko I.M."/>
            <person name="Voigt K."/>
            <person name="de Hoog G.S."/>
            <person name="Smith M.E."/>
            <person name="Heitman J."/>
            <person name="Vilgalys R."/>
            <person name="Stajich J.E."/>
        </authorList>
    </citation>
    <scope>NUCLEOTIDE SEQUENCE [LARGE SCALE GENOMIC DNA]</scope>
    <source>
        <strain evidence="2 3">LSU 92-RS-03</strain>
    </source>
</reference>
<feature type="region of interest" description="Disordered" evidence="1">
    <location>
        <begin position="633"/>
        <end position="676"/>
    </location>
</feature>
<evidence type="ECO:0000313" key="3">
    <source>
        <dbReference type="Proteomes" id="UP000253551"/>
    </source>
</evidence>
<proteinExistence type="predicted"/>
<feature type="compositionally biased region" description="Low complexity" evidence="1">
    <location>
        <begin position="1106"/>
        <end position="1120"/>
    </location>
</feature>
<dbReference type="OrthoDB" id="3361414at2759"/>
<name>A0A367KRI7_RHIST</name>
<keyword evidence="3" id="KW-1185">Reference proteome</keyword>
<feature type="region of interest" description="Disordered" evidence="1">
    <location>
        <begin position="499"/>
        <end position="537"/>
    </location>
</feature>
<evidence type="ECO:0000313" key="2">
    <source>
        <dbReference type="EMBL" id="RCI04757.1"/>
    </source>
</evidence>
<dbReference type="Proteomes" id="UP000253551">
    <property type="component" value="Unassembled WGS sequence"/>
</dbReference>
<gene>
    <name evidence="2" type="ORF">CU098_001870</name>
</gene>
<feature type="compositionally biased region" description="Low complexity" evidence="1">
    <location>
        <begin position="516"/>
        <end position="525"/>
    </location>
</feature>
<protein>
    <submittedName>
        <fullName evidence="2">Uncharacterized protein</fullName>
    </submittedName>
</protein>
<evidence type="ECO:0000256" key="1">
    <source>
        <dbReference type="SAM" id="MobiDB-lite"/>
    </source>
</evidence>
<feature type="compositionally biased region" description="Low complexity" evidence="1">
    <location>
        <begin position="26"/>
        <end position="43"/>
    </location>
</feature>
<organism evidence="2 3">
    <name type="scientific">Rhizopus stolonifer</name>
    <name type="common">Rhizopus nigricans</name>
    <dbReference type="NCBI Taxonomy" id="4846"/>
    <lineage>
        <taxon>Eukaryota</taxon>
        <taxon>Fungi</taxon>
        <taxon>Fungi incertae sedis</taxon>
        <taxon>Mucoromycota</taxon>
        <taxon>Mucoromycotina</taxon>
        <taxon>Mucoromycetes</taxon>
        <taxon>Mucorales</taxon>
        <taxon>Mucorineae</taxon>
        <taxon>Rhizopodaceae</taxon>
        <taxon>Rhizopus</taxon>
    </lineage>
</organism>
<feature type="region of interest" description="Disordered" evidence="1">
    <location>
        <begin position="382"/>
        <end position="402"/>
    </location>
</feature>
<sequence>MSRQRGVEHLGEDDSEASQTFEYSEDGSYSSSYESSCSTGSDSYEYECSESDFLHSDEEASISSTGTHTTSSEEEEEEDSEETFEIDFEDLNKMDELYKDWCIKRNTHKDNSTQAESSSASTGWSNWKPENLMEYEKAKPSAPKVEVPDSAVYYNGLCFAPEKKVPYSSKDKYSPKGSPSQPPKYNKKEPDLETDTMNPWSLATPDKLLEAEKAAATSTKKNDLLFGSIVVCIPCQKADHRIDKPCLEHSTAAKSSSLSEESLKKVESKLINNVSSSPTIAEHSNNQDLTCASQSSTNSNCASEQVQNITAQTSTAFGLVQDQNILQTSINNDNNIKIPQASEKDDASIHFTSEPSVNNDYAAVQIPQPTVNDDIKICIPQPLSSNNNTDTHNSQSSKNDYNTNTYIIEPSVNVDKFSFNSQTSTKSYNNNSLITKSSTSMQNNAGDFVNQSSTNCNDTIKQHENFENIHDNDAVSSPSTNAWNAFALKESLANTSFFSNRPLSRTDSKRHPNRRSSNSSVASKSPRMFGSVSSNTNSNVHISNLVTNETVGTDEKHVSTWSNTLKETSTATEKTSTNQWSAATRNNTEVVSIKEQPVAAEGDKSKEINTAAELTKTDEWASATWGSIFEQNSRSTKLPKSEQNSVTAETTSTNKVPTATWSTSPKQTSVTSETTSTNKLSATTWDHTSKENVTTDKVTNSNNKWSATTWNSTESISTATENTNDNQWSTTSWNNTDTVGKNGQPVAAWDSTSTKVSIATENTSTNQWTTTVWNNTEAISVDEQPVATWGETSKETSIATENANADQWSTTSWNKTEAVSTSELPVATLNHKPKEINTAAELTKTDEWASATWGSIFEQNSRSTKLPNITGLRNKTVRSNYSNISSSNNSVIANDIPEKKSPFIPSESLRKLELNSNTASSTTQEDNSTSVPIIPPVPVVSPVPVHKPVVSPEPEHVPVVSPEPEHVVSLEPEHVVSLEPEHEPEHEPVASLELEHEPENVPSLKNGSSTTKINGKSSCTSNGISSEPKYQSTMNNNAIPFNPNEPSYKKKFTQFNPKSAAEKSQNWRSRPTRNYQHDSNGVHDYSNNEGTNGLLEDSSEINKMPNYENDNANYDYHYNNQEAISNGGTTAPSTEESPDLTTAATSTHDDSDVKIVLDDEDDPDWLENQMVFGIAPPDKTIDDTMAAGGQYYEIQGVYRPEFIPGVSQAHYSQAHCMPAFYTHAGAMNGGMNHSYAPMVSYGPDGQSLYTMAYPLYQPPHGHMTSYDYGNQANQIPSNSYYYPSVPVLYEANGMVYYGVNAPMYPPYYYPQQAYGDYPEDQSS</sequence>
<accession>A0A367KRI7</accession>
<feature type="region of interest" description="Disordered" evidence="1">
    <location>
        <begin position="167"/>
        <end position="200"/>
    </location>
</feature>
<feature type="compositionally biased region" description="Polar residues" evidence="1">
    <location>
        <begin position="112"/>
        <end position="125"/>
    </location>
</feature>
<feature type="region of interest" description="Disordered" evidence="1">
    <location>
        <begin position="277"/>
        <end position="297"/>
    </location>
</feature>